<keyword evidence="1" id="KW-0547">Nucleotide-binding</keyword>
<keyword evidence="10" id="KW-1185">Reference proteome</keyword>
<evidence type="ECO:0000259" key="8">
    <source>
        <dbReference type="Pfam" id="PF12705"/>
    </source>
</evidence>
<evidence type="ECO:0000256" key="2">
    <source>
        <dbReference type="ARBA" id="ARBA00022763"/>
    </source>
</evidence>
<dbReference type="EMBL" id="JAVGVR010000002">
    <property type="protein sequence ID" value="MDQ6600688.1"/>
    <property type="molecule type" value="Genomic_DNA"/>
</dbReference>
<dbReference type="SUPFAM" id="SSF52980">
    <property type="entry name" value="Restriction endonuclease-like"/>
    <property type="match status" value="1"/>
</dbReference>
<dbReference type="InterPro" id="IPR038726">
    <property type="entry name" value="PDDEXK_AddAB-type"/>
</dbReference>
<protein>
    <submittedName>
        <fullName evidence="9">PD-(D/E)XK nuclease family protein</fullName>
    </submittedName>
</protein>
<evidence type="ECO:0000313" key="10">
    <source>
        <dbReference type="Proteomes" id="UP001178888"/>
    </source>
</evidence>
<accession>A0AA90TWE5</accession>
<organism evidence="9 10">
    <name type="scientific">Bacillus salipaludis</name>
    <dbReference type="NCBI Taxonomy" id="2547811"/>
    <lineage>
        <taxon>Bacteria</taxon>
        <taxon>Bacillati</taxon>
        <taxon>Bacillota</taxon>
        <taxon>Bacilli</taxon>
        <taxon>Bacillales</taxon>
        <taxon>Bacillaceae</taxon>
        <taxon>Bacillus</taxon>
    </lineage>
</organism>
<evidence type="ECO:0000256" key="3">
    <source>
        <dbReference type="ARBA" id="ARBA00022801"/>
    </source>
</evidence>
<sequence length="368" mass="42305">MMIMMPGGNIPSPITLSPLKRISASRFFDMQLCSYREVLVSNGLEKLLPSSPNKFFGLAAHSFLQKVGSGLINEPDDFENGWLTTVSEVEQLLLLSEREKHLIPLSKTVKQFEVRKRVLFNKASSLIVNRRTECKSASNLFHGIESWFQTADGVVGGYLDRVLLTESGYEIIDYKTGAIIDKYTMDIKDAYKYQLFLYAALFYENLNEWPSALKIQGINGEEFCINYKKDECVRILNQAREMFHRVNELITRFNEQTELQKHLAQPVPENCCYCSVRPLCNAYWEAKEKYPQLKWNNDIRGQFKSLSILGNGTYLLKIKSGVKTYKIRGLKPDRHRILEGSFLSIYNLSSDKSENCFSENILTTIYTN</sequence>
<dbReference type="GO" id="GO:0006281">
    <property type="term" value="P:DNA repair"/>
    <property type="evidence" value="ECO:0007669"/>
    <property type="project" value="UniProtKB-KW"/>
</dbReference>
<keyword evidence="6" id="KW-0238">DNA-binding</keyword>
<keyword evidence="3" id="KW-0378">Hydrolase</keyword>
<reference evidence="9" key="1">
    <citation type="submission" date="2023-08" db="EMBL/GenBank/DDBJ databases">
        <title>Nitrogen cycling bacteria in agricultural field soils.</title>
        <authorList>
            <person name="Jang J."/>
        </authorList>
    </citation>
    <scope>NUCLEOTIDE SEQUENCE</scope>
    <source>
        <strain evidence="9">PS3-36</strain>
    </source>
</reference>
<evidence type="ECO:0000256" key="1">
    <source>
        <dbReference type="ARBA" id="ARBA00022741"/>
    </source>
</evidence>
<dbReference type="GO" id="GO:0016787">
    <property type="term" value="F:hydrolase activity"/>
    <property type="evidence" value="ECO:0007669"/>
    <property type="project" value="UniProtKB-KW"/>
</dbReference>
<dbReference type="Gene3D" id="3.90.320.10">
    <property type="match status" value="1"/>
</dbReference>
<comment type="caution">
    <text evidence="9">The sequence shown here is derived from an EMBL/GenBank/DDBJ whole genome shotgun (WGS) entry which is preliminary data.</text>
</comment>
<dbReference type="GO" id="GO:0004386">
    <property type="term" value="F:helicase activity"/>
    <property type="evidence" value="ECO:0007669"/>
    <property type="project" value="UniProtKB-KW"/>
</dbReference>
<evidence type="ECO:0000313" key="9">
    <source>
        <dbReference type="EMBL" id="MDQ6600688.1"/>
    </source>
</evidence>
<keyword evidence="5" id="KW-0067">ATP-binding</keyword>
<evidence type="ECO:0000256" key="7">
    <source>
        <dbReference type="ARBA" id="ARBA00023204"/>
    </source>
</evidence>
<evidence type="ECO:0000256" key="5">
    <source>
        <dbReference type="ARBA" id="ARBA00022840"/>
    </source>
</evidence>
<evidence type="ECO:0000256" key="4">
    <source>
        <dbReference type="ARBA" id="ARBA00022806"/>
    </source>
</evidence>
<proteinExistence type="predicted"/>
<dbReference type="InterPro" id="IPR011335">
    <property type="entry name" value="Restrct_endonuc-II-like"/>
</dbReference>
<keyword evidence="7" id="KW-0234">DNA repair</keyword>
<dbReference type="Pfam" id="PF12705">
    <property type="entry name" value="PDDEXK_1"/>
    <property type="match status" value="1"/>
</dbReference>
<dbReference type="RefSeq" id="WP_308914339.1">
    <property type="nucleotide sequence ID" value="NZ_JAVGVR010000002.1"/>
</dbReference>
<keyword evidence="4" id="KW-0347">Helicase</keyword>
<dbReference type="AlphaFoldDB" id="A0AA90TWE5"/>
<dbReference type="Proteomes" id="UP001178888">
    <property type="component" value="Unassembled WGS sequence"/>
</dbReference>
<dbReference type="GO" id="GO:0003677">
    <property type="term" value="F:DNA binding"/>
    <property type="evidence" value="ECO:0007669"/>
    <property type="project" value="UniProtKB-KW"/>
</dbReference>
<evidence type="ECO:0000256" key="6">
    <source>
        <dbReference type="ARBA" id="ARBA00023125"/>
    </source>
</evidence>
<dbReference type="GO" id="GO:0005524">
    <property type="term" value="F:ATP binding"/>
    <property type="evidence" value="ECO:0007669"/>
    <property type="project" value="UniProtKB-KW"/>
</dbReference>
<dbReference type="InterPro" id="IPR011604">
    <property type="entry name" value="PDDEXK-like_dom_sf"/>
</dbReference>
<feature type="domain" description="PD-(D/E)XK endonuclease-like" evidence="8">
    <location>
        <begin position="21"/>
        <end position="281"/>
    </location>
</feature>
<gene>
    <name evidence="9" type="ORF">RCG21_31170</name>
</gene>
<name>A0AA90TWE5_9BACI</name>
<keyword evidence="2" id="KW-0227">DNA damage</keyword>